<feature type="compositionally biased region" description="Basic and acidic residues" evidence="1">
    <location>
        <begin position="24"/>
        <end position="36"/>
    </location>
</feature>
<comment type="caution">
    <text evidence="2">The sequence shown here is derived from an EMBL/GenBank/DDBJ whole genome shotgun (WGS) entry which is preliminary data.</text>
</comment>
<feature type="region of interest" description="Disordered" evidence="1">
    <location>
        <begin position="21"/>
        <end position="104"/>
    </location>
</feature>
<dbReference type="EMBL" id="JBBPBM010000002">
    <property type="protein sequence ID" value="KAK8596612.1"/>
    <property type="molecule type" value="Genomic_DNA"/>
</dbReference>
<organism evidence="2 3">
    <name type="scientific">Hibiscus sabdariffa</name>
    <name type="common">roselle</name>
    <dbReference type="NCBI Taxonomy" id="183260"/>
    <lineage>
        <taxon>Eukaryota</taxon>
        <taxon>Viridiplantae</taxon>
        <taxon>Streptophyta</taxon>
        <taxon>Embryophyta</taxon>
        <taxon>Tracheophyta</taxon>
        <taxon>Spermatophyta</taxon>
        <taxon>Magnoliopsida</taxon>
        <taxon>eudicotyledons</taxon>
        <taxon>Gunneridae</taxon>
        <taxon>Pentapetalae</taxon>
        <taxon>rosids</taxon>
        <taxon>malvids</taxon>
        <taxon>Malvales</taxon>
        <taxon>Malvaceae</taxon>
        <taxon>Malvoideae</taxon>
        <taxon>Hibiscus</taxon>
    </lineage>
</organism>
<gene>
    <name evidence="2" type="ORF">V6N12_065095</name>
</gene>
<accession>A0ABR2G7P5</accession>
<evidence type="ECO:0000313" key="3">
    <source>
        <dbReference type="Proteomes" id="UP001472677"/>
    </source>
</evidence>
<evidence type="ECO:0000256" key="1">
    <source>
        <dbReference type="SAM" id="MobiDB-lite"/>
    </source>
</evidence>
<dbReference type="Proteomes" id="UP001472677">
    <property type="component" value="Unassembled WGS sequence"/>
</dbReference>
<protein>
    <submittedName>
        <fullName evidence="2">Uncharacterized protein</fullName>
    </submittedName>
</protein>
<feature type="compositionally biased region" description="Basic and acidic residues" evidence="1">
    <location>
        <begin position="43"/>
        <end position="58"/>
    </location>
</feature>
<reference evidence="2 3" key="1">
    <citation type="journal article" date="2024" name="G3 (Bethesda)">
        <title>Genome assembly of Hibiscus sabdariffa L. provides insights into metabolisms of medicinal natural products.</title>
        <authorList>
            <person name="Kim T."/>
        </authorList>
    </citation>
    <scope>NUCLEOTIDE SEQUENCE [LARGE SCALE GENOMIC DNA]</scope>
    <source>
        <strain evidence="2">TK-2024</strain>
        <tissue evidence="2">Old leaves</tissue>
    </source>
</reference>
<feature type="compositionally biased region" description="Polar residues" evidence="1">
    <location>
        <begin position="59"/>
        <end position="77"/>
    </location>
</feature>
<feature type="compositionally biased region" description="Basic and acidic residues" evidence="1">
    <location>
        <begin position="93"/>
        <end position="104"/>
    </location>
</feature>
<sequence>MEKRGKEYFIGFDLVRWRSYNESSDEHKLWSKKDEKQEEIDDQKELGQPEPCHMKSEMRQQSYSSKLVQALSQLNLNSSPPPSPISSPRAGRVVREPDRVGPLA</sequence>
<proteinExistence type="predicted"/>
<evidence type="ECO:0000313" key="2">
    <source>
        <dbReference type="EMBL" id="KAK8596612.1"/>
    </source>
</evidence>
<keyword evidence="3" id="KW-1185">Reference proteome</keyword>
<name>A0ABR2G7P5_9ROSI</name>